<reference evidence="1" key="1">
    <citation type="journal article" date="2020" name="mSystems">
        <title>Genome- and Community-Level Interaction Insights into Carbon Utilization and Element Cycling Functions of Hydrothermarchaeota in Hydrothermal Sediment.</title>
        <authorList>
            <person name="Zhou Z."/>
            <person name="Liu Y."/>
            <person name="Xu W."/>
            <person name="Pan J."/>
            <person name="Luo Z.H."/>
            <person name="Li M."/>
        </authorList>
    </citation>
    <scope>NUCLEOTIDE SEQUENCE [LARGE SCALE GENOMIC DNA]</scope>
    <source>
        <strain evidence="1">SpSt-418</strain>
    </source>
</reference>
<dbReference type="AlphaFoldDB" id="A0A7C3PJY8"/>
<protein>
    <submittedName>
        <fullName evidence="1">Uncharacterized protein</fullName>
    </submittedName>
</protein>
<sequence length="157" mass="17629">MDLEEQVKTLIEDAPDDENTIAYVSLIAPALKHLAEQLRHSQYYIVQTLDQDWVITTLSNNTQPEVEKTVVYAFPSLQDTSQSPYPMQDPNLIALPIPTIHILFQMLAMDVVDSTIFFETPGNLTTGTEIQRSDIQALVESTFLNQRSPNSIPPNIA</sequence>
<organism evidence="1">
    <name type="scientific">Oscillatoriales cyanobacterium SpSt-418</name>
    <dbReference type="NCBI Taxonomy" id="2282169"/>
    <lineage>
        <taxon>Bacteria</taxon>
        <taxon>Bacillati</taxon>
        <taxon>Cyanobacteriota</taxon>
        <taxon>Cyanophyceae</taxon>
        <taxon>Oscillatoriophycideae</taxon>
        <taxon>Oscillatoriales</taxon>
    </lineage>
</organism>
<evidence type="ECO:0000313" key="1">
    <source>
        <dbReference type="EMBL" id="HFM99920.1"/>
    </source>
</evidence>
<dbReference type="EMBL" id="DSRU01000277">
    <property type="protein sequence ID" value="HFM99920.1"/>
    <property type="molecule type" value="Genomic_DNA"/>
</dbReference>
<comment type="caution">
    <text evidence="1">The sequence shown here is derived from an EMBL/GenBank/DDBJ whole genome shotgun (WGS) entry which is preliminary data.</text>
</comment>
<accession>A0A7C3PJY8</accession>
<name>A0A7C3PJY8_9CYAN</name>
<proteinExistence type="predicted"/>
<gene>
    <name evidence="1" type="ORF">ENR64_19625</name>
</gene>